<proteinExistence type="predicted"/>
<comment type="caution">
    <text evidence="2">The sequence shown here is derived from an EMBL/GenBank/DDBJ whole genome shotgun (WGS) entry which is preliminary data.</text>
</comment>
<keyword evidence="1" id="KW-0812">Transmembrane</keyword>
<protein>
    <submittedName>
        <fullName evidence="2">Uncharacterized protein</fullName>
    </submittedName>
</protein>
<name>A0AA86YIN9_PROST</name>
<reference evidence="2 3" key="3">
    <citation type="submission" date="2008-05" db="EMBL/GenBank/DDBJ databases">
        <authorList>
            <person name="Fulton L."/>
            <person name="Clifton S."/>
            <person name="Fulton B."/>
            <person name="Xu J."/>
            <person name="Minx P."/>
            <person name="Pepin K.H."/>
            <person name="Johnson M."/>
            <person name="Thiruvilangam P."/>
            <person name="Bhonagiri V."/>
            <person name="Nash W.E."/>
            <person name="Mardis E.R."/>
            <person name="Wilson R.K."/>
        </authorList>
    </citation>
    <scope>NUCLEOTIDE SEQUENCE [LARGE SCALE GENOMIC DNA]</scope>
    <source>
        <strain evidence="2 3">ATCC 25827</strain>
    </source>
</reference>
<reference evidence="3" key="2">
    <citation type="submission" date="2008-04" db="EMBL/GenBank/DDBJ databases">
        <title>Draft genome sequence of Providencia stuartii(ATCC 25827).</title>
        <authorList>
            <person name="Sudarsanam P."/>
            <person name="Ley R."/>
            <person name="Guruge J."/>
            <person name="Turnbaugh P.J."/>
            <person name="Mahowald M."/>
            <person name="Liep D."/>
            <person name="Gordon J."/>
        </authorList>
    </citation>
    <scope>NUCLEOTIDE SEQUENCE [LARGE SCALE GENOMIC DNA]</scope>
    <source>
        <strain evidence="3">ATCC 25827</strain>
    </source>
</reference>
<dbReference type="EMBL" id="ABJD02000101">
    <property type="protein sequence ID" value="EDU59062.1"/>
    <property type="molecule type" value="Genomic_DNA"/>
</dbReference>
<dbReference type="Proteomes" id="UP000004506">
    <property type="component" value="Unassembled WGS sequence"/>
</dbReference>
<gene>
    <name evidence="2" type="ORF">PROSTU_02246</name>
</gene>
<feature type="transmembrane region" description="Helical" evidence="1">
    <location>
        <begin position="6"/>
        <end position="35"/>
    </location>
</feature>
<evidence type="ECO:0000313" key="3">
    <source>
        <dbReference type="Proteomes" id="UP000004506"/>
    </source>
</evidence>
<dbReference type="AlphaFoldDB" id="A0AA86YIN9"/>
<keyword evidence="1" id="KW-0472">Membrane</keyword>
<evidence type="ECO:0000313" key="2">
    <source>
        <dbReference type="EMBL" id="EDU59062.1"/>
    </source>
</evidence>
<evidence type="ECO:0000256" key="1">
    <source>
        <dbReference type="SAM" id="Phobius"/>
    </source>
</evidence>
<accession>A0AA86YIN9</accession>
<organism evidence="2 3">
    <name type="scientific">Providencia stuartii ATCC 25827</name>
    <dbReference type="NCBI Taxonomy" id="471874"/>
    <lineage>
        <taxon>Bacteria</taxon>
        <taxon>Pseudomonadati</taxon>
        <taxon>Pseudomonadota</taxon>
        <taxon>Gammaproteobacteria</taxon>
        <taxon>Enterobacterales</taxon>
        <taxon>Morganellaceae</taxon>
        <taxon>Providencia</taxon>
    </lineage>
</organism>
<keyword evidence="1" id="KW-1133">Transmembrane helix</keyword>
<reference evidence="3" key="1">
    <citation type="submission" date="2008-04" db="EMBL/GenBank/DDBJ databases">
        <title>Draft genome sequence of Providencia stuartii (ATCC 25827).</title>
        <authorList>
            <person name="Sudarsanam P."/>
            <person name="Ley R."/>
            <person name="Guruge J."/>
            <person name="Turnbaugh P.J."/>
            <person name="Mahowald M."/>
            <person name="Liep D."/>
            <person name="Gordon J."/>
        </authorList>
    </citation>
    <scope>NUCLEOTIDE SEQUENCE [LARGE SCALE GENOMIC DNA]</scope>
    <source>
        <strain evidence="3">ATCC 25827</strain>
    </source>
</reference>
<sequence length="48" mass="5553">MTSEKLSLYISAMIITIQSAPVSLMLTFYPIYLIVGLLNIHSRFDWFN</sequence>